<keyword evidence="5" id="KW-1185">Reference proteome</keyword>
<dbReference type="GO" id="GO:0005783">
    <property type="term" value="C:endoplasmic reticulum"/>
    <property type="evidence" value="ECO:0007669"/>
    <property type="project" value="TreeGrafter"/>
</dbReference>
<evidence type="ECO:0008006" key="6">
    <source>
        <dbReference type="Google" id="ProtNLM"/>
    </source>
</evidence>
<organism evidence="4 5">
    <name type="scientific">Entamoeba invadens IP1</name>
    <dbReference type="NCBI Taxonomy" id="370355"/>
    <lineage>
        <taxon>Eukaryota</taxon>
        <taxon>Amoebozoa</taxon>
        <taxon>Evosea</taxon>
        <taxon>Archamoebae</taxon>
        <taxon>Mastigamoebida</taxon>
        <taxon>Entamoebidae</taxon>
        <taxon>Entamoeba</taxon>
    </lineage>
</organism>
<dbReference type="GeneID" id="14885805"/>
<dbReference type="OMA" id="HEESYAM"/>
<dbReference type="PANTHER" id="PTHR12861">
    <property type="entry name" value="TRANSLOCON-ASSOCIATED PROTEIN, BETA SUBUNIT PRECURSOR TRAP-BETA SIGNAL SEQUENCE RECEPTOR BETA SUBUNIT"/>
    <property type="match status" value="1"/>
</dbReference>
<feature type="transmembrane region" description="Helical" evidence="2">
    <location>
        <begin position="143"/>
        <end position="168"/>
    </location>
</feature>
<dbReference type="KEGG" id="eiv:EIN_044280"/>
<evidence type="ECO:0000313" key="4">
    <source>
        <dbReference type="EMBL" id="ELP86870.1"/>
    </source>
</evidence>
<feature type="chain" id="PRO_5013266294" description="Translocon-associated protein subunit alpha" evidence="3">
    <location>
        <begin position="16"/>
        <end position="233"/>
    </location>
</feature>
<evidence type="ECO:0000256" key="1">
    <source>
        <dbReference type="SAM" id="MobiDB-lite"/>
    </source>
</evidence>
<accession>A0A0A1TZ61</accession>
<feature type="signal peptide" evidence="3">
    <location>
        <begin position="1"/>
        <end position="15"/>
    </location>
</feature>
<dbReference type="EMBL" id="KB206902">
    <property type="protein sequence ID" value="ELP86870.1"/>
    <property type="molecule type" value="Genomic_DNA"/>
</dbReference>
<dbReference type="AlphaFoldDB" id="A0A0A1TZ61"/>
<reference evidence="4" key="1">
    <citation type="submission" date="2012-10" db="EMBL/GenBank/DDBJ databases">
        <authorList>
            <person name="Zafar N."/>
            <person name="Inman J."/>
            <person name="Hall N."/>
            <person name="Lorenzi H."/>
            <person name="Caler E."/>
        </authorList>
    </citation>
    <scope>NUCLEOTIDE SEQUENCE [LARGE SCALE GENOMIC DNA]</scope>
    <source>
        <strain evidence="4">IP1</strain>
    </source>
</reference>
<dbReference type="InterPro" id="IPR047589">
    <property type="entry name" value="DUF11_rpt"/>
</dbReference>
<sequence>MKFLLVFLALSLAYAEEPVIETPDERQVSILNMTKDLSEDDLVTDTNITITVSVTNPGPDNITNVVIYDELPAFFKLFEGENNTAVFDLVPVNATVNLTYVVQPILSGIHFVDSASVNFTMNGTRRHEESYAMGEYYITQYKGFFAILMEWAVIVFVGCVIALVWITYQNRSTEKQNKILRSKGFFTPKAQPTEAEENGKVKKSESPKAGKKEEKPVEQKTEAPKEGEKPKQD</sequence>
<evidence type="ECO:0000313" key="5">
    <source>
        <dbReference type="Proteomes" id="UP000014680"/>
    </source>
</evidence>
<feature type="region of interest" description="Disordered" evidence="1">
    <location>
        <begin position="190"/>
        <end position="233"/>
    </location>
</feature>
<dbReference type="NCBIfam" id="TIGR01451">
    <property type="entry name" value="B_ant_repeat"/>
    <property type="match status" value="1"/>
</dbReference>
<keyword evidence="3" id="KW-0732">Signal</keyword>
<keyword evidence="2" id="KW-1133">Transmembrane helix</keyword>
<feature type="compositionally biased region" description="Basic and acidic residues" evidence="1">
    <location>
        <begin position="197"/>
        <end position="233"/>
    </location>
</feature>
<name>A0A0A1TZ61_ENTIV</name>
<protein>
    <recommendedName>
        <fullName evidence="6">Translocon-associated protein subunit alpha</fullName>
    </recommendedName>
</protein>
<dbReference type="Proteomes" id="UP000014680">
    <property type="component" value="Unassembled WGS sequence"/>
</dbReference>
<evidence type="ECO:0000256" key="3">
    <source>
        <dbReference type="SAM" id="SignalP"/>
    </source>
</evidence>
<dbReference type="PANTHER" id="PTHR12861:SF3">
    <property type="entry name" value="TRANSLOCON-ASSOCIATED PROTEIN SUBUNIT BETA"/>
    <property type="match status" value="1"/>
</dbReference>
<gene>
    <name evidence="4" type="ORF">EIN_044280</name>
</gene>
<keyword evidence="2" id="KW-0812">Transmembrane</keyword>
<dbReference type="Pfam" id="PF05753">
    <property type="entry name" value="TRAP_beta"/>
    <property type="match status" value="1"/>
</dbReference>
<keyword evidence="2" id="KW-0472">Membrane</keyword>
<proteinExistence type="predicted"/>
<evidence type="ECO:0000256" key="2">
    <source>
        <dbReference type="SAM" id="Phobius"/>
    </source>
</evidence>
<dbReference type="OrthoDB" id="30080at2759"/>
<dbReference type="VEuPathDB" id="AmoebaDB:EIN_044280"/>
<dbReference type="RefSeq" id="XP_004253641.1">
    <property type="nucleotide sequence ID" value="XM_004253593.1"/>
</dbReference>